<keyword evidence="1" id="KW-0472">Membrane</keyword>
<proteinExistence type="predicted"/>
<dbReference type="RefSeq" id="XP_030987737.1">
    <property type="nucleotide sequence ID" value="XM_031121066.1"/>
</dbReference>
<gene>
    <name evidence="5" type="ORF">PgNI_00989</name>
</gene>
<dbReference type="GeneID" id="41955980"/>
<evidence type="ECO:0000256" key="1">
    <source>
        <dbReference type="SAM" id="Phobius"/>
    </source>
</evidence>
<dbReference type="KEGG" id="pgri:PgNI_00989"/>
<evidence type="ECO:0000259" key="2">
    <source>
        <dbReference type="Pfam" id="PF06985"/>
    </source>
</evidence>
<reference evidence="5" key="2">
    <citation type="submission" date="2019-10" db="EMBL/GenBank/DDBJ databases">
        <authorList>
            <consortium name="NCBI Genome Project"/>
        </authorList>
    </citation>
    <scope>NUCLEOTIDE SEQUENCE</scope>
    <source>
        <strain evidence="5">NI907</strain>
    </source>
</reference>
<evidence type="ECO:0000313" key="5">
    <source>
        <dbReference type="RefSeq" id="XP_030987737.1"/>
    </source>
</evidence>
<dbReference type="InterPro" id="IPR010730">
    <property type="entry name" value="HET"/>
</dbReference>
<keyword evidence="1" id="KW-0812">Transmembrane</keyword>
<protein>
    <recommendedName>
        <fullName evidence="6">Heterokaryon incompatibility domain-containing protein</fullName>
    </recommendedName>
</protein>
<keyword evidence="1" id="KW-1133">Transmembrane helix</keyword>
<dbReference type="PANTHER" id="PTHR10622">
    <property type="entry name" value="HET DOMAIN-CONTAINING PROTEIN"/>
    <property type="match status" value="1"/>
</dbReference>
<dbReference type="Proteomes" id="UP000515153">
    <property type="component" value="Unplaced"/>
</dbReference>
<reference evidence="5" key="3">
    <citation type="submission" date="2025-08" db="UniProtKB">
        <authorList>
            <consortium name="RefSeq"/>
        </authorList>
    </citation>
    <scope>IDENTIFICATION</scope>
    <source>
        <strain evidence="5">NI907</strain>
    </source>
</reference>
<evidence type="ECO:0008006" key="6">
    <source>
        <dbReference type="Google" id="ProtNLM"/>
    </source>
</evidence>
<dbReference type="OrthoDB" id="194358at2759"/>
<dbReference type="InterPro" id="IPR058525">
    <property type="entry name" value="DUF8212"/>
</dbReference>
<name>A0A6P8BKX3_PYRGI</name>
<evidence type="ECO:0000313" key="4">
    <source>
        <dbReference type="Proteomes" id="UP000515153"/>
    </source>
</evidence>
<dbReference type="PANTHER" id="PTHR10622:SF10">
    <property type="entry name" value="HET DOMAIN-CONTAINING PROTEIN"/>
    <property type="match status" value="1"/>
</dbReference>
<evidence type="ECO:0000259" key="3">
    <source>
        <dbReference type="Pfam" id="PF26640"/>
    </source>
</evidence>
<keyword evidence="4" id="KW-1185">Reference proteome</keyword>
<reference evidence="5" key="1">
    <citation type="journal article" date="2019" name="Mol. Biol. Evol.">
        <title>Blast fungal genomes show frequent chromosomal changes, gene gains and losses, and effector gene turnover.</title>
        <authorList>
            <person name="Gomez Luciano L.B."/>
            <person name="Jason Tsai I."/>
            <person name="Chuma I."/>
            <person name="Tosa Y."/>
            <person name="Chen Y.H."/>
            <person name="Li J.Y."/>
            <person name="Li M.Y."/>
            <person name="Jade Lu M.Y."/>
            <person name="Nakayashiki H."/>
            <person name="Li W.H."/>
        </authorList>
    </citation>
    <scope>NUCLEOTIDE SEQUENCE</scope>
    <source>
        <strain evidence="5">NI907</strain>
    </source>
</reference>
<accession>A0A6P8BKX3</accession>
<organism evidence="4 5">
    <name type="scientific">Pyricularia grisea</name>
    <name type="common">Crabgrass-specific blast fungus</name>
    <name type="synonym">Magnaporthe grisea</name>
    <dbReference type="NCBI Taxonomy" id="148305"/>
    <lineage>
        <taxon>Eukaryota</taxon>
        <taxon>Fungi</taxon>
        <taxon>Dikarya</taxon>
        <taxon>Ascomycota</taxon>
        <taxon>Pezizomycotina</taxon>
        <taxon>Sordariomycetes</taxon>
        <taxon>Sordariomycetidae</taxon>
        <taxon>Magnaporthales</taxon>
        <taxon>Pyriculariaceae</taxon>
        <taxon>Pyricularia</taxon>
    </lineage>
</organism>
<sequence length="635" mass="72120">MRLLNATNLTLEKFDNDTSIPPYAILSHTWGNDEITAQDVLSGEPSRFKDRASFHKIQGCCRQAVRDGLSYVWVDTCCIDKTSSAELSEAINSMFRWYLEAAFCYAYLADVTSPLVDKYDTAPTTEGSGHDGKVVATSPYHIYQTCRWFTRGWTLQELIAPREVIFFDAKWRRIGSKSEDLSAIEKITGIGRRFLQDVEELQRASVAQRMSWASKRRTTRREDRAYCLLGIFGINMPLLYGEGDRAFIRLQEEIMKDSDDQSLFAWGLGIPLDDGDQGNGGGLFAYSPEAFRRGSSISFWGQLSADKPTHHFMTNKGLRIELPILAEGPDNETAYAILDCISDNKFVAIPISRAYHNDVFQRTRGCVPRTVSRKTRKRAVNKLLYLQKGLAGSSLTMYFSTITVHTQSLHRNGYRLIDVYPPHAALKIQPDSIQCGDSHRVLLLFGHKSRPRRRAALLITAKYTQEQNHLSRPQLQQVSSQIAVGPRLGSVVDLVLDNGLWHLERSIQFDRQVDIYGDIFQTHTYKIEGSASWGVDVDVDRQASLESISPPWHDQDSESDGFEHISMAAIASMFNNTNRDFRQREAWVRRQERTRERRGRTTTGLVVAATIGALIALLWAYMISMSDRNGHFYWI</sequence>
<feature type="transmembrane region" description="Helical" evidence="1">
    <location>
        <begin position="603"/>
        <end position="623"/>
    </location>
</feature>
<dbReference type="AlphaFoldDB" id="A0A6P8BKX3"/>
<feature type="domain" description="DUF8212" evidence="3">
    <location>
        <begin position="245"/>
        <end position="267"/>
    </location>
</feature>
<dbReference type="Pfam" id="PF26640">
    <property type="entry name" value="DUF8212"/>
    <property type="match status" value="1"/>
</dbReference>
<feature type="domain" description="Heterokaryon incompatibility" evidence="2">
    <location>
        <begin position="23"/>
        <end position="157"/>
    </location>
</feature>
<dbReference type="Pfam" id="PF06985">
    <property type="entry name" value="HET"/>
    <property type="match status" value="1"/>
</dbReference>